<evidence type="ECO:0000259" key="1">
    <source>
        <dbReference type="Pfam" id="PF01965"/>
    </source>
</evidence>
<dbReference type="InterPro" id="IPR050325">
    <property type="entry name" value="Prot/Nucl_acid_deglycase"/>
</dbReference>
<dbReference type="AlphaFoldDB" id="A0A1J0GCU7"/>
<sequence>MKKVAVFLAEGFEEGEALFVVDVLRRAEFQCNLVSINEEMVKGSHGIVVLADKIISDEIKEYDMIVLPGGLPGASNLRDDERVIELVKYFDKVPEKFVAAICAAPMILEKAGIIKGRTVTSYPGEEYTTLLKDANYVEDIVVVDDHLITSRGPASVLPFAYTLVDALGGNSSLLKQGMLYNMVKESQFE</sequence>
<dbReference type="GO" id="GO:0005737">
    <property type="term" value="C:cytoplasm"/>
    <property type="evidence" value="ECO:0007669"/>
    <property type="project" value="TreeGrafter"/>
</dbReference>
<dbReference type="Gene3D" id="3.40.50.880">
    <property type="match status" value="1"/>
</dbReference>
<dbReference type="NCBIfam" id="TIGR01383">
    <property type="entry name" value="not_thiJ"/>
    <property type="match status" value="1"/>
</dbReference>
<name>A0A1J0GCU7_9CLOT</name>
<dbReference type="Pfam" id="PF01965">
    <property type="entry name" value="DJ-1_PfpI"/>
    <property type="match status" value="1"/>
</dbReference>
<dbReference type="InterPro" id="IPR002818">
    <property type="entry name" value="DJ-1/PfpI"/>
</dbReference>
<dbReference type="EMBL" id="CP015756">
    <property type="protein sequence ID" value="APC39178.1"/>
    <property type="molecule type" value="Genomic_DNA"/>
</dbReference>
<dbReference type="RefSeq" id="WP_071611474.1">
    <property type="nucleotide sequence ID" value="NZ_CP015756.1"/>
</dbReference>
<organism evidence="2 3">
    <name type="scientific">Clostridium estertheticum subsp. estertheticum</name>
    <dbReference type="NCBI Taxonomy" id="1552"/>
    <lineage>
        <taxon>Bacteria</taxon>
        <taxon>Bacillati</taxon>
        <taxon>Bacillota</taxon>
        <taxon>Clostridia</taxon>
        <taxon>Eubacteriales</taxon>
        <taxon>Clostridiaceae</taxon>
        <taxon>Clostridium</taxon>
    </lineage>
</organism>
<dbReference type="PANTHER" id="PTHR48094">
    <property type="entry name" value="PROTEIN/NUCLEIC ACID DEGLYCASE DJ-1-RELATED"/>
    <property type="match status" value="1"/>
</dbReference>
<accession>A0A1J0GCU7</accession>
<reference evidence="3" key="1">
    <citation type="journal article" date="2016" name="Front. Microbiol.">
        <title>Complete Genome Sequence of Clostridium estertheticum DSM 8809, a Microbe Identified in Spoiled Vacuum Packed Beef.</title>
        <authorList>
            <person name="Yu Z."/>
            <person name="Gunn L."/>
            <person name="Brennan E."/>
            <person name="Reid R."/>
            <person name="Wall P.G."/>
            <person name="Gaora O.P."/>
            <person name="Hurley D."/>
            <person name="Bolton D."/>
            <person name="Fanning S."/>
        </authorList>
    </citation>
    <scope>NUCLEOTIDE SEQUENCE [LARGE SCALE GENOMIC DNA]</scope>
    <source>
        <strain evidence="3">DSM 8809</strain>
    </source>
</reference>
<dbReference type="Proteomes" id="UP000182569">
    <property type="component" value="Chromosome"/>
</dbReference>
<dbReference type="KEGG" id="ceu:A7L45_03415"/>
<dbReference type="PANTHER" id="PTHR48094:SF12">
    <property type="entry name" value="PARKINSON DISEASE PROTEIN 7 HOMOLOG"/>
    <property type="match status" value="1"/>
</dbReference>
<proteinExistence type="predicted"/>
<keyword evidence="3" id="KW-1185">Reference proteome</keyword>
<dbReference type="SUPFAM" id="SSF52317">
    <property type="entry name" value="Class I glutamine amidotransferase-like"/>
    <property type="match status" value="1"/>
</dbReference>
<dbReference type="CDD" id="cd03135">
    <property type="entry name" value="GATase1_DJ-1"/>
    <property type="match status" value="1"/>
</dbReference>
<feature type="domain" description="DJ-1/PfpI" evidence="1">
    <location>
        <begin position="2"/>
        <end position="165"/>
    </location>
</feature>
<dbReference type="OrthoDB" id="9800516at2"/>
<dbReference type="InterPro" id="IPR029062">
    <property type="entry name" value="Class_I_gatase-like"/>
</dbReference>
<dbReference type="InterPro" id="IPR006287">
    <property type="entry name" value="DJ-1"/>
</dbReference>
<gene>
    <name evidence="2" type="ORF">A7L45_03415</name>
</gene>
<evidence type="ECO:0000313" key="2">
    <source>
        <dbReference type="EMBL" id="APC39178.1"/>
    </source>
</evidence>
<evidence type="ECO:0000313" key="3">
    <source>
        <dbReference type="Proteomes" id="UP000182569"/>
    </source>
</evidence>
<protein>
    <submittedName>
        <fullName evidence="2">4-methyl-5(B-hydroxyethyl)-thiazole monophosphate biosynthesis protein</fullName>
    </submittedName>
</protein>
<dbReference type="STRING" id="1552.A7L45_03415"/>